<dbReference type="RefSeq" id="WP_163130604.1">
    <property type="nucleotide sequence ID" value="NZ_AP023033.1"/>
</dbReference>
<keyword evidence="2" id="KW-1185">Reference proteome</keyword>
<gene>
    <name evidence="1" type="ORF">SNR37_003648</name>
</gene>
<dbReference type="EMBL" id="JAYDYW010000007">
    <property type="protein sequence ID" value="MEE1674212.1"/>
    <property type="molecule type" value="Genomic_DNA"/>
</dbReference>
<protein>
    <submittedName>
        <fullName evidence="1">DUF1190 domain-containing protein</fullName>
    </submittedName>
</protein>
<dbReference type="InterPro" id="IPR009576">
    <property type="entry name" value="Biofilm_formation_YgiB"/>
</dbReference>
<dbReference type="Pfam" id="PF06693">
    <property type="entry name" value="DUF1190"/>
    <property type="match status" value="1"/>
</dbReference>
<sequence>MKRSKFINLAVMRKLPATRPSFIVKPLVIAVSTAILSACSEPQDDAIVIESVDDCVTKTTFNEQQCVAVYQNAEAEAARTAPKYNSRQDCEEAFGYEGCRANSNGIFTPIMYGYLFGRMMDTNRPSSVYKYNQRGSSYRDSIITADGSVIGKAGQNGYKVNQSAYKPKATVSRTVSRGGFGAKASAKSSWGGSKSSWGG</sequence>
<reference evidence="2" key="1">
    <citation type="submission" date="2023-07" db="EMBL/GenBank/DDBJ databases">
        <title>Draft genome sequence of Agarivorans aestuarii strain ZMCS4, a CAZymes producing bacteria isolated from the marine brown algae Clodostephus spongiosus.</title>
        <authorList>
            <person name="Lorente B."/>
            <person name="Cabral C."/>
            <person name="Frias J."/>
            <person name="Faria J."/>
            <person name="Toubarro D."/>
        </authorList>
    </citation>
    <scope>NUCLEOTIDE SEQUENCE [LARGE SCALE GENOMIC DNA]</scope>
    <source>
        <strain evidence="2">ZMCS4</strain>
    </source>
</reference>
<proteinExistence type="predicted"/>
<reference evidence="1 2" key="2">
    <citation type="submission" date="2023-12" db="EMBL/GenBank/DDBJ databases">
        <authorList>
            <consortium name="Cladostephus spongiosus"/>
            <person name="Lorente B."/>
            <person name="Cabral C."/>
            <person name="Frias J."/>
            <person name="Faria J."/>
            <person name="Toubarro D."/>
        </authorList>
    </citation>
    <scope>NUCLEOTIDE SEQUENCE [LARGE SCALE GENOMIC DNA]</scope>
    <source>
        <strain evidence="1 2">ZMCS4</strain>
    </source>
</reference>
<comment type="caution">
    <text evidence="1">The sequence shown here is derived from an EMBL/GenBank/DDBJ whole genome shotgun (WGS) entry which is preliminary data.</text>
</comment>
<evidence type="ECO:0000313" key="2">
    <source>
        <dbReference type="Proteomes" id="UP001310248"/>
    </source>
</evidence>
<evidence type="ECO:0000313" key="1">
    <source>
        <dbReference type="EMBL" id="MEE1674212.1"/>
    </source>
</evidence>
<organism evidence="1 2">
    <name type="scientific">Agarivorans aestuarii</name>
    <dbReference type="NCBI Taxonomy" id="1563703"/>
    <lineage>
        <taxon>Bacteria</taxon>
        <taxon>Pseudomonadati</taxon>
        <taxon>Pseudomonadota</taxon>
        <taxon>Gammaproteobacteria</taxon>
        <taxon>Alteromonadales</taxon>
        <taxon>Alteromonadaceae</taxon>
        <taxon>Agarivorans</taxon>
    </lineage>
</organism>
<accession>A0ABU7G479</accession>
<dbReference type="Proteomes" id="UP001310248">
    <property type="component" value="Unassembled WGS sequence"/>
</dbReference>
<name>A0ABU7G479_9ALTE</name>